<evidence type="ECO:0000259" key="2">
    <source>
        <dbReference type="Pfam" id="PF00487"/>
    </source>
</evidence>
<keyword evidence="1" id="KW-0472">Membrane</keyword>
<proteinExistence type="predicted"/>
<dbReference type="PANTHER" id="PTHR32100">
    <property type="entry name" value="OMEGA-6 FATTY ACID DESATURASE, CHLOROPLASTIC"/>
    <property type="match status" value="1"/>
</dbReference>
<dbReference type="OMA" id="FYLFHNY"/>
<dbReference type="VEuPathDB" id="AmoebaDB:NfTy_050910"/>
<dbReference type="Pfam" id="PF00487">
    <property type="entry name" value="FA_desaturase"/>
    <property type="match status" value="2"/>
</dbReference>
<feature type="transmembrane region" description="Helical" evidence="1">
    <location>
        <begin position="47"/>
        <end position="67"/>
    </location>
</feature>
<evidence type="ECO:0000256" key="1">
    <source>
        <dbReference type="SAM" id="Phobius"/>
    </source>
</evidence>
<dbReference type="EMBL" id="VFQX01000043">
    <property type="protein sequence ID" value="KAF0975669.1"/>
    <property type="molecule type" value="Genomic_DNA"/>
</dbReference>
<feature type="domain" description="Fatty acid desaturase" evidence="2">
    <location>
        <begin position="105"/>
        <end position="186"/>
    </location>
</feature>
<feature type="transmembrane region" description="Helical" evidence="1">
    <location>
        <begin position="93"/>
        <end position="120"/>
    </location>
</feature>
<dbReference type="AlphaFoldDB" id="A0A6A5BRW1"/>
<sequence>MSKQHQQQRASIPSPVNAFHGELPFTLKDIKQAIPKHCFERPLLKSLLHLFSDLVQIVVYTVAYYYFSQVVSDVWNFHHDNVHSHQLITLSQIVYYSIQTVLFLSYVFIQGTTFTGLWVLQHECGHYAFSDSALVCDIVGFVVGSALLVPYFAWQKSHAIHHANTNHMERDQTWVPQTIQEVPFESVEAKTRGPTTPKHATTQSDFRTFIDILVMTTVGWPLHLLFNVSGPIKENVVAYYVKGKRYEPTHLKECDNTDKAMTIDVANDSVASNDISEYNPTNKKNPVTFTSHYIPSSPIFTKKEAIKIHLSNFGVLGMLCLLYKLFIIYGWQIMMTVYVLPLCVNFFFLTSITFLQHVDDSIPHMDEDEWTWLKGALCTVDRHMGSSFIDSKLHHIHDTHVCHHLFSKIPFYHAKEATEAIKKVVGTFYREETEKTFIVSLWENLKNCIVLKRDEKYPGLLWWDH</sequence>
<dbReference type="InterPro" id="IPR005804">
    <property type="entry name" value="FA_desaturase_dom"/>
</dbReference>
<feature type="domain" description="Fatty acid desaturase" evidence="2">
    <location>
        <begin position="302"/>
        <end position="427"/>
    </location>
</feature>
<gene>
    <name evidence="3" type="ORF">FDP41_004996</name>
</gene>
<feature type="transmembrane region" description="Helical" evidence="1">
    <location>
        <begin position="206"/>
        <end position="226"/>
    </location>
</feature>
<feature type="transmembrane region" description="Helical" evidence="1">
    <location>
        <begin position="337"/>
        <end position="355"/>
    </location>
</feature>
<comment type="caution">
    <text evidence="3">The sequence shown here is derived from an EMBL/GenBank/DDBJ whole genome shotgun (WGS) entry which is preliminary data.</text>
</comment>
<dbReference type="RefSeq" id="XP_044560382.1">
    <property type="nucleotide sequence ID" value="XM_044708471.1"/>
</dbReference>
<organism evidence="3 4">
    <name type="scientific">Naegleria fowleri</name>
    <name type="common">Brain eating amoeba</name>
    <dbReference type="NCBI Taxonomy" id="5763"/>
    <lineage>
        <taxon>Eukaryota</taxon>
        <taxon>Discoba</taxon>
        <taxon>Heterolobosea</taxon>
        <taxon>Tetramitia</taxon>
        <taxon>Eutetramitia</taxon>
        <taxon>Vahlkampfiidae</taxon>
        <taxon>Naegleria</taxon>
    </lineage>
</organism>
<dbReference type="GeneID" id="68112214"/>
<feature type="transmembrane region" description="Helical" evidence="1">
    <location>
        <begin position="310"/>
        <end position="331"/>
    </location>
</feature>
<accession>A0A6A5BRW1</accession>
<keyword evidence="4" id="KW-1185">Reference proteome</keyword>
<evidence type="ECO:0000313" key="3">
    <source>
        <dbReference type="EMBL" id="KAF0975669.1"/>
    </source>
</evidence>
<feature type="transmembrane region" description="Helical" evidence="1">
    <location>
        <begin position="132"/>
        <end position="154"/>
    </location>
</feature>
<dbReference type="VEuPathDB" id="AmoebaDB:NF0056500"/>
<dbReference type="InterPro" id="IPR012171">
    <property type="entry name" value="Fatty_acid_desaturase"/>
</dbReference>
<dbReference type="OrthoDB" id="1461976at2759"/>
<dbReference type="GO" id="GO:0006629">
    <property type="term" value="P:lipid metabolic process"/>
    <property type="evidence" value="ECO:0007669"/>
    <property type="project" value="InterPro"/>
</dbReference>
<protein>
    <recommendedName>
        <fullName evidence="2">Fatty acid desaturase domain-containing protein</fullName>
    </recommendedName>
</protein>
<dbReference type="VEuPathDB" id="AmoebaDB:FDP41_004996"/>
<keyword evidence="1" id="KW-0812">Transmembrane</keyword>
<keyword evidence="1" id="KW-1133">Transmembrane helix</keyword>
<dbReference type="GO" id="GO:0016491">
    <property type="term" value="F:oxidoreductase activity"/>
    <property type="evidence" value="ECO:0007669"/>
    <property type="project" value="InterPro"/>
</dbReference>
<name>A0A6A5BRW1_NAEFO</name>
<reference evidence="3 4" key="1">
    <citation type="journal article" date="2019" name="Sci. Rep.">
        <title>Nanopore sequencing improves the draft genome of the human pathogenic amoeba Naegleria fowleri.</title>
        <authorList>
            <person name="Liechti N."/>
            <person name="Schurch N."/>
            <person name="Bruggmann R."/>
            <person name="Wittwer M."/>
        </authorList>
    </citation>
    <scope>NUCLEOTIDE SEQUENCE [LARGE SCALE GENOMIC DNA]</scope>
    <source>
        <strain evidence="3 4">ATCC 30894</strain>
    </source>
</reference>
<dbReference type="Proteomes" id="UP000444721">
    <property type="component" value="Unassembled WGS sequence"/>
</dbReference>
<evidence type="ECO:0000313" key="4">
    <source>
        <dbReference type="Proteomes" id="UP000444721"/>
    </source>
</evidence>